<evidence type="ECO:0000313" key="2">
    <source>
        <dbReference type="Proteomes" id="UP000053105"/>
    </source>
</evidence>
<protein>
    <submittedName>
        <fullName evidence="1">Uncharacterized protein</fullName>
    </submittedName>
</protein>
<proteinExistence type="predicted"/>
<organism evidence="1 2">
    <name type="scientific">Melipona quadrifasciata</name>
    <dbReference type="NCBI Taxonomy" id="166423"/>
    <lineage>
        <taxon>Eukaryota</taxon>
        <taxon>Metazoa</taxon>
        <taxon>Ecdysozoa</taxon>
        <taxon>Arthropoda</taxon>
        <taxon>Hexapoda</taxon>
        <taxon>Insecta</taxon>
        <taxon>Pterygota</taxon>
        <taxon>Neoptera</taxon>
        <taxon>Endopterygota</taxon>
        <taxon>Hymenoptera</taxon>
        <taxon>Apocrita</taxon>
        <taxon>Aculeata</taxon>
        <taxon>Apoidea</taxon>
        <taxon>Anthophila</taxon>
        <taxon>Apidae</taxon>
        <taxon>Melipona</taxon>
    </lineage>
</organism>
<feature type="non-terminal residue" evidence="1">
    <location>
        <position position="1"/>
    </location>
</feature>
<name>A0A0N0BJC2_9HYME</name>
<dbReference type="EMBL" id="KQ435719">
    <property type="protein sequence ID" value="KOX78798.1"/>
    <property type="molecule type" value="Genomic_DNA"/>
</dbReference>
<gene>
    <name evidence="1" type="ORF">WN51_08557</name>
</gene>
<reference evidence="1 2" key="1">
    <citation type="submission" date="2015-07" db="EMBL/GenBank/DDBJ databases">
        <title>The genome of Melipona quadrifasciata.</title>
        <authorList>
            <person name="Pan H."/>
            <person name="Kapheim K."/>
        </authorList>
    </citation>
    <scope>NUCLEOTIDE SEQUENCE [LARGE SCALE GENOMIC DNA]</scope>
    <source>
        <strain evidence="1">0111107301</strain>
        <tissue evidence="1">Whole body</tissue>
    </source>
</reference>
<keyword evidence="2" id="KW-1185">Reference proteome</keyword>
<dbReference type="Proteomes" id="UP000053105">
    <property type="component" value="Unassembled WGS sequence"/>
</dbReference>
<accession>A0A0N0BJC2</accession>
<dbReference type="AlphaFoldDB" id="A0A0N0BJC2"/>
<evidence type="ECO:0000313" key="1">
    <source>
        <dbReference type="EMBL" id="KOX78798.1"/>
    </source>
</evidence>
<sequence>NDELTSFRFVPNYALESHRRPRLARSQTFRLGDSPHAGTDAHVGHVLQREYSVYP</sequence>